<gene>
    <name evidence="3" type="primary">paaD</name>
    <name evidence="3" type="ORF">CK503_02300</name>
</gene>
<dbReference type="Pfam" id="PF03061">
    <property type="entry name" value="4HBT"/>
    <property type="match status" value="1"/>
</dbReference>
<dbReference type="Gene3D" id="3.10.129.10">
    <property type="entry name" value="Hotdog Thioesterase"/>
    <property type="match status" value="1"/>
</dbReference>
<organism evidence="3 4">
    <name type="scientific">Fodinibius salipaludis</name>
    <dbReference type="NCBI Taxonomy" id="2032627"/>
    <lineage>
        <taxon>Bacteria</taxon>
        <taxon>Pseudomonadati</taxon>
        <taxon>Balneolota</taxon>
        <taxon>Balneolia</taxon>
        <taxon>Balneolales</taxon>
        <taxon>Balneolaceae</taxon>
        <taxon>Fodinibius</taxon>
    </lineage>
</organism>
<feature type="domain" description="Thioesterase" evidence="2">
    <location>
        <begin position="51"/>
        <end position="124"/>
    </location>
</feature>
<dbReference type="RefSeq" id="WP_095605150.1">
    <property type="nucleotide sequence ID" value="NZ_NSKE01000001.1"/>
</dbReference>
<dbReference type="CDD" id="cd03443">
    <property type="entry name" value="PaaI_thioesterase"/>
    <property type="match status" value="1"/>
</dbReference>
<dbReference type="InterPro" id="IPR029069">
    <property type="entry name" value="HotDog_dom_sf"/>
</dbReference>
<evidence type="ECO:0000256" key="1">
    <source>
        <dbReference type="ARBA" id="ARBA00022801"/>
    </source>
</evidence>
<reference evidence="3 4" key="1">
    <citation type="submission" date="2017-08" db="EMBL/GenBank/DDBJ databases">
        <title>Aliifodinibius alkalisoli sp. nov., isolated from saline alkaline soil.</title>
        <authorList>
            <person name="Liu D."/>
            <person name="Zhang G."/>
        </authorList>
    </citation>
    <scope>NUCLEOTIDE SEQUENCE [LARGE SCALE GENOMIC DNA]</scope>
    <source>
        <strain evidence="3 4">WN023</strain>
    </source>
</reference>
<keyword evidence="4" id="KW-1185">Reference proteome</keyword>
<evidence type="ECO:0000313" key="4">
    <source>
        <dbReference type="Proteomes" id="UP000218831"/>
    </source>
</evidence>
<dbReference type="PANTHER" id="PTHR42856:SF1">
    <property type="entry name" value="ACYL-COENZYME A THIOESTERASE PAAI"/>
    <property type="match status" value="1"/>
</dbReference>
<evidence type="ECO:0000259" key="2">
    <source>
        <dbReference type="Pfam" id="PF03061"/>
    </source>
</evidence>
<dbReference type="InterPro" id="IPR052723">
    <property type="entry name" value="Acyl-CoA_thioesterase_PaaI"/>
</dbReference>
<dbReference type="Proteomes" id="UP000218831">
    <property type="component" value="Unassembled WGS sequence"/>
</dbReference>
<evidence type="ECO:0000313" key="3">
    <source>
        <dbReference type="EMBL" id="PAU95906.1"/>
    </source>
</evidence>
<dbReference type="NCBIfam" id="TIGR02286">
    <property type="entry name" value="PaaD"/>
    <property type="match status" value="1"/>
</dbReference>
<dbReference type="InterPro" id="IPR003736">
    <property type="entry name" value="PAAI_dom"/>
</dbReference>
<protein>
    <submittedName>
        <fullName evidence="3">Phenylacetic acid degradation protein PaaD</fullName>
    </submittedName>
</protein>
<proteinExistence type="predicted"/>
<sequence>MDKNKLAEKVVQKMRTDDAFSRWLGIEVLDIKPGYTKLEMEVRDEMANGFNVSHGGIAFSLADSALAFASNSYGQVAVAMENNISFMKKVLPGDTLTAETEELSIGRRIGVYNISVINQKDEQVALFRGTVFRTQEYHFE</sequence>
<dbReference type="PANTHER" id="PTHR42856">
    <property type="entry name" value="ACYL-COENZYME A THIOESTERASE PAAI"/>
    <property type="match status" value="1"/>
</dbReference>
<name>A0A2A2GE32_9BACT</name>
<accession>A0A2A2GE32</accession>
<keyword evidence="1" id="KW-0378">Hydrolase</keyword>
<dbReference type="SUPFAM" id="SSF54637">
    <property type="entry name" value="Thioesterase/thiol ester dehydrase-isomerase"/>
    <property type="match status" value="1"/>
</dbReference>
<dbReference type="OrthoDB" id="32575at2"/>
<dbReference type="NCBIfam" id="TIGR00369">
    <property type="entry name" value="unchar_dom_1"/>
    <property type="match status" value="1"/>
</dbReference>
<dbReference type="EMBL" id="NSKE01000001">
    <property type="protein sequence ID" value="PAU95906.1"/>
    <property type="molecule type" value="Genomic_DNA"/>
</dbReference>
<dbReference type="GO" id="GO:0016289">
    <property type="term" value="F:acyl-CoA hydrolase activity"/>
    <property type="evidence" value="ECO:0007669"/>
    <property type="project" value="UniProtKB-ARBA"/>
</dbReference>
<dbReference type="InterPro" id="IPR011973">
    <property type="entry name" value="PaaD"/>
</dbReference>
<comment type="caution">
    <text evidence="3">The sequence shown here is derived from an EMBL/GenBank/DDBJ whole genome shotgun (WGS) entry which is preliminary data.</text>
</comment>
<dbReference type="AlphaFoldDB" id="A0A2A2GE32"/>
<dbReference type="InterPro" id="IPR006683">
    <property type="entry name" value="Thioestr_dom"/>
</dbReference>